<dbReference type="EMBL" id="CM046399">
    <property type="protein sequence ID" value="KAI8528856.1"/>
    <property type="molecule type" value="Genomic_DNA"/>
</dbReference>
<keyword evidence="2" id="KW-1185">Reference proteome</keyword>
<evidence type="ECO:0000313" key="2">
    <source>
        <dbReference type="Proteomes" id="UP001062846"/>
    </source>
</evidence>
<proteinExistence type="predicted"/>
<accession>A0ACC0LJY9</accession>
<name>A0ACC0LJY9_RHOML</name>
<evidence type="ECO:0000313" key="1">
    <source>
        <dbReference type="EMBL" id="KAI8528856.1"/>
    </source>
</evidence>
<protein>
    <submittedName>
        <fullName evidence="1">Uncharacterized protein</fullName>
    </submittedName>
</protein>
<reference evidence="1" key="1">
    <citation type="submission" date="2022-02" db="EMBL/GenBank/DDBJ databases">
        <title>Plant Genome Project.</title>
        <authorList>
            <person name="Zhang R.-G."/>
        </authorList>
    </citation>
    <scope>NUCLEOTIDE SEQUENCE</scope>
    <source>
        <strain evidence="1">AT1</strain>
    </source>
</reference>
<comment type="caution">
    <text evidence="1">The sequence shown here is derived from an EMBL/GenBank/DDBJ whole genome shotgun (WGS) entry which is preliminary data.</text>
</comment>
<dbReference type="Proteomes" id="UP001062846">
    <property type="component" value="Chromosome 12"/>
</dbReference>
<gene>
    <name evidence="1" type="ORF">RHMOL_Rhmol12G0179800</name>
</gene>
<sequence>MAPALPPPGRSEVLSLLRSFLRTTRDFADYNIREYTKRRTIDAFRHNKDLSPPSAVSAAFSDGESQLEVARRQATVYSLYAPKLDQSLRESIQRLPYQYLWFWSQHKPTSPARDEDTLRFRKLIKSLNFYVGLNWLLLEGEEDHLLLPLLLSSIYSYLATFQRRVK</sequence>
<organism evidence="1 2">
    <name type="scientific">Rhododendron molle</name>
    <name type="common">Chinese azalea</name>
    <name type="synonym">Azalea mollis</name>
    <dbReference type="NCBI Taxonomy" id="49168"/>
    <lineage>
        <taxon>Eukaryota</taxon>
        <taxon>Viridiplantae</taxon>
        <taxon>Streptophyta</taxon>
        <taxon>Embryophyta</taxon>
        <taxon>Tracheophyta</taxon>
        <taxon>Spermatophyta</taxon>
        <taxon>Magnoliopsida</taxon>
        <taxon>eudicotyledons</taxon>
        <taxon>Gunneridae</taxon>
        <taxon>Pentapetalae</taxon>
        <taxon>asterids</taxon>
        <taxon>Ericales</taxon>
        <taxon>Ericaceae</taxon>
        <taxon>Ericoideae</taxon>
        <taxon>Rhodoreae</taxon>
        <taxon>Rhododendron</taxon>
    </lineage>
</organism>